<dbReference type="OrthoDB" id="10442680at2759"/>
<accession>A0A5C3N043</accession>
<gene>
    <name evidence="1" type="ORF">OE88DRAFT_1661236</name>
</gene>
<dbReference type="EMBL" id="ML213513">
    <property type="protein sequence ID" value="TFK50677.1"/>
    <property type="molecule type" value="Genomic_DNA"/>
</dbReference>
<sequence length="227" mass="25614">MATPSKNGDSAGSHTCMFYYPAVRTDRQWPMEPPPPINSPEHWLGLHCTCPVGYIEDDFVYNTAKLFLTVVHQSPEIFKKYDATNLALGALMLSRFLCVRQRVPIDENREGLEVMTILDRHLQNNSSTLFADILNPLTSLPLDVDIQDFYRYARDRLPAVPHSVELYCKTMDFLWKRPNPKITLRSYTTTLPASSPAEKLAALLSNIQIGSSPADNVQALLSTMRIS</sequence>
<keyword evidence="2" id="KW-1185">Reference proteome</keyword>
<protein>
    <recommendedName>
        <fullName evidence="3">Cyclin N-terminal domain-containing protein</fullName>
    </recommendedName>
</protein>
<proteinExistence type="predicted"/>
<evidence type="ECO:0008006" key="3">
    <source>
        <dbReference type="Google" id="ProtNLM"/>
    </source>
</evidence>
<organism evidence="1 2">
    <name type="scientific">Heliocybe sulcata</name>
    <dbReference type="NCBI Taxonomy" id="5364"/>
    <lineage>
        <taxon>Eukaryota</taxon>
        <taxon>Fungi</taxon>
        <taxon>Dikarya</taxon>
        <taxon>Basidiomycota</taxon>
        <taxon>Agaricomycotina</taxon>
        <taxon>Agaricomycetes</taxon>
        <taxon>Gloeophyllales</taxon>
        <taxon>Gloeophyllaceae</taxon>
        <taxon>Heliocybe</taxon>
    </lineage>
</organism>
<dbReference type="Proteomes" id="UP000305948">
    <property type="component" value="Unassembled WGS sequence"/>
</dbReference>
<reference evidence="1 2" key="1">
    <citation type="journal article" date="2019" name="Nat. Ecol. Evol.">
        <title>Megaphylogeny resolves global patterns of mushroom evolution.</title>
        <authorList>
            <person name="Varga T."/>
            <person name="Krizsan K."/>
            <person name="Foldi C."/>
            <person name="Dima B."/>
            <person name="Sanchez-Garcia M."/>
            <person name="Sanchez-Ramirez S."/>
            <person name="Szollosi G.J."/>
            <person name="Szarkandi J.G."/>
            <person name="Papp V."/>
            <person name="Albert L."/>
            <person name="Andreopoulos W."/>
            <person name="Angelini C."/>
            <person name="Antonin V."/>
            <person name="Barry K.W."/>
            <person name="Bougher N.L."/>
            <person name="Buchanan P."/>
            <person name="Buyck B."/>
            <person name="Bense V."/>
            <person name="Catcheside P."/>
            <person name="Chovatia M."/>
            <person name="Cooper J."/>
            <person name="Damon W."/>
            <person name="Desjardin D."/>
            <person name="Finy P."/>
            <person name="Geml J."/>
            <person name="Haridas S."/>
            <person name="Hughes K."/>
            <person name="Justo A."/>
            <person name="Karasinski D."/>
            <person name="Kautmanova I."/>
            <person name="Kiss B."/>
            <person name="Kocsube S."/>
            <person name="Kotiranta H."/>
            <person name="LaButti K.M."/>
            <person name="Lechner B.E."/>
            <person name="Liimatainen K."/>
            <person name="Lipzen A."/>
            <person name="Lukacs Z."/>
            <person name="Mihaltcheva S."/>
            <person name="Morgado L.N."/>
            <person name="Niskanen T."/>
            <person name="Noordeloos M.E."/>
            <person name="Ohm R.A."/>
            <person name="Ortiz-Santana B."/>
            <person name="Ovrebo C."/>
            <person name="Racz N."/>
            <person name="Riley R."/>
            <person name="Savchenko A."/>
            <person name="Shiryaev A."/>
            <person name="Soop K."/>
            <person name="Spirin V."/>
            <person name="Szebenyi C."/>
            <person name="Tomsovsky M."/>
            <person name="Tulloss R.E."/>
            <person name="Uehling J."/>
            <person name="Grigoriev I.V."/>
            <person name="Vagvolgyi C."/>
            <person name="Papp T."/>
            <person name="Martin F.M."/>
            <person name="Miettinen O."/>
            <person name="Hibbett D.S."/>
            <person name="Nagy L.G."/>
        </authorList>
    </citation>
    <scope>NUCLEOTIDE SEQUENCE [LARGE SCALE GENOMIC DNA]</scope>
    <source>
        <strain evidence="1 2">OMC1185</strain>
    </source>
</reference>
<evidence type="ECO:0000313" key="2">
    <source>
        <dbReference type="Proteomes" id="UP000305948"/>
    </source>
</evidence>
<dbReference type="AlphaFoldDB" id="A0A5C3N043"/>
<name>A0A5C3N043_9AGAM</name>
<evidence type="ECO:0000313" key="1">
    <source>
        <dbReference type="EMBL" id="TFK50677.1"/>
    </source>
</evidence>